<dbReference type="Proteomes" id="UP000185687">
    <property type="component" value="Unassembled WGS sequence"/>
</dbReference>
<evidence type="ECO:0000313" key="1">
    <source>
        <dbReference type="EMBL" id="SIR21036.1"/>
    </source>
</evidence>
<dbReference type="EMBL" id="FTNP01000001">
    <property type="protein sequence ID" value="SIR21036.1"/>
    <property type="molecule type" value="Genomic_DNA"/>
</dbReference>
<name>A0A1N6Z2J9_9EURY</name>
<organism evidence="1 2">
    <name type="scientific">Natronorubrum daqingense</name>
    <dbReference type="NCBI Taxonomy" id="588898"/>
    <lineage>
        <taxon>Archaea</taxon>
        <taxon>Methanobacteriati</taxon>
        <taxon>Methanobacteriota</taxon>
        <taxon>Stenosarchaea group</taxon>
        <taxon>Halobacteria</taxon>
        <taxon>Halobacteriales</taxon>
        <taxon>Natrialbaceae</taxon>
        <taxon>Natronorubrum</taxon>
    </lineage>
</organism>
<accession>A0A1N6Z2J9</accession>
<gene>
    <name evidence="1" type="ORF">SAMN05421809_0653</name>
</gene>
<sequence>MSKYNRRSILKKTGNVSVVGLLVAGNSGTVAGSPDKTNRGQTDLDIDIDFSPNDEEAIGQFFEDLRDLSEKEIVETHELLNEPQAEAVTEALEDLVINGEKTGEDEGEEVNDGPSTQINREQNVSETATVWARHWCTGHKVWELELKVEWDYMIGDLMAVTKTPDSTVHDSTWTDNGTSTAWLHDEDDAGMDENEWEAYHQHQFQYLGGGPVPSVGYSPYIHMKGGDYWPAEIVDKHENLSDNACIVW</sequence>
<reference evidence="1 2" key="1">
    <citation type="submission" date="2017-01" db="EMBL/GenBank/DDBJ databases">
        <authorList>
            <person name="Mah S.A."/>
            <person name="Swanson W.J."/>
            <person name="Moy G.W."/>
            <person name="Vacquier V.D."/>
        </authorList>
    </citation>
    <scope>NUCLEOTIDE SEQUENCE [LARGE SCALE GENOMIC DNA]</scope>
    <source>
        <strain evidence="1 2">CGMCC 1.8909</strain>
    </source>
</reference>
<keyword evidence="2" id="KW-1185">Reference proteome</keyword>
<protein>
    <submittedName>
        <fullName evidence="1">Uncharacterized protein</fullName>
    </submittedName>
</protein>
<dbReference type="AlphaFoldDB" id="A0A1N6Z2J9"/>
<dbReference type="RefSeq" id="WP_139326960.1">
    <property type="nucleotide sequence ID" value="NZ_CP019327.1"/>
</dbReference>
<dbReference type="GeneID" id="43330860"/>
<proteinExistence type="predicted"/>
<evidence type="ECO:0000313" key="2">
    <source>
        <dbReference type="Proteomes" id="UP000185687"/>
    </source>
</evidence>